<dbReference type="EMBL" id="JAQSIO010000002">
    <property type="protein sequence ID" value="MDD0814584.1"/>
    <property type="molecule type" value="Genomic_DNA"/>
</dbReference>
<dbReference type="RefSeq" id="WP_273926226.1">
    <property type="nucleotide sequence ID" value="NZ_JAQSIO010000002.1"/>
</dbReference>
<comment type="caution">
    <text evidence="1">The sequence shown here is derived from an EMBL/GenBank/DDBJ whole genome shotgun (WGS) entry which is preliminary data.</text>
</comment>
<organism evidence="1 2">
    <name type="scientific">Curvibacter microcysteis</name>
    <dbReference type="NCBI Taxonomy" id="3026419"/>
    <lineage>
        <taxon>Bacteria</taxon>
        <taxon>Pseudomonadati</taxon>
        <taxon>Pseudomonadota</taxon>
        <taxon>Betaproteobacteria</taxon>
        <taxon>Burkholderiales</taxon>
        <taxon>Comamonadaceae</taxon>
        <taxon>Curvibacter</taxon>
    </lineage>
</organism>
<protein>
    <submittedName>
        <fullName evidence="1">Uncharacterized protein</fullName>
    </submittedName>
</protein>
<accession>A0ABT5MDD1</accession>
<proteinExistence type="predicted"/>
<gene>
    <name evidence="1" type="ORF">PSQ39_08080</name>
</gene>
<keyword evidence="2" id="KW-1185">Reference proteome</keyword>
<name>A0ABT5MDD1_9BURK</name>
<dbReference type="Proteomes" id="UP001528672">
    <property type="component" value="Unassembled WGS sequence"/>
</dbReference>
<reference evidence="1 2" key="1">
    <citation type="submission" date="2023-02" db="EMBL/GenBank/DDBJ databases">
        <title>Bacterial whole genome sequence for Curvibacter sp. HBC28.</title>
        <authorList>
            <person name="Le V."/>
            <person name="Ko S.-R."/>
            <person name="Ahn C.-Y."/>
            <person name="Oh H.-M."/>
        </authorList>
    </citation>
    <scope>NUCLEOTIDE SEQUENCE [LARGE SCALE GENOMIC DNA]</scope>
    <source>
        <strain evidence="1 2">HBC28</strain>
    </source>
</reference>
<evidence type="ECO:0000313" key="1">
    <source>
        <dbReference type="EMBL" id="MDD0814584.1"/>
    </source>
</evidence>
<sequence>MKHLRPQSWLRMGLLLALGVLVLASLNTLVPATLADLATAKARAEITQWTTRGTRLPLADMVKWRDSLSEGLAHTPDDALLHSQLGLLFGHYAVQARAVPDVSRDFYSQAYQRFDRALILRPMSAELALNAAVAAEGRGQVTQTKQTRDLSCRARKYTSPSVKLPDRLRALPDGACS</sequence>
<evidence type="ECO:0000313" key="2">
    <source>
        <dbReference type="Proteomes" id="UP001528672"/>
    </source>
</evidence>